<proteinExistence type="predicted"/>
<keyword evidence="3 7" id="KW-0812">Transmembrane</keyword>
<dbReference type="InterPro" id="IPR005899">
    <property type="entry name" value="Na_pump_deCOase"/>
</dbReference>
<comment type="caution">
    <text evidence="8">The sequence shown here is derived from an EMBL/GenBank/DDBJ whole genome shotgun (WGS) entry which is preliminary data.</text>
</comment>
<evidence type="ECO:0000256" key="1">
    <source>
        <dbReference type="ARBA" id="ARBA00004236"/>
    </source>
</evidence>
<evidence type="ECO:0000256" key="6">
    <source>
        <dbReference type="SAM" id="Coils"/>
    </source>
</evidence>
<name>A0A9J6P4E4_9CLOT</name>
<evidence type="ECO:0000256" key="4">
    <source>
        <dbReference type="ARBA" id="ARBA00022989"/>
    </source>
</evidence>
<dbReference type="Proteomes" id="UP001056429">
    <property type="component" value="Unassembled WGS sequence"/>
</dbReference>
<reference evidence="8" key="1">
    <citation type="journal article" date="2021" name="mSystems">
        <title>Bacteria and Archaea Synergistically Convert Glycine Betaine to Biogenic Methane in the Formosa Cold Seep of the South China Sea.</title>
        <authorList>
            <person name="Li L."/>
            <person name="Zhang W."/>
            <person name="Zhang S."/>
            <person name="Song L."/>
            <person name="Sun Q."/>
            <person name="Zhang H."/>
            <person name="Xiang H."/>
            <person name="Dong X."/>
        </authorList>
    </citation>
    <scope>NUCLEOTIDE SEQUENCE</scope>
    <source>
        <strain evidence="8">ZWT</strain>
    </source>
</reference>
<dbReference type="GO" id="GO:0015081">
    <property type="term" value="F:sodium ion transmembrane transporter activity"/>
    <property type="evidence" value="ECO:0007669"/>
    <property type="project" value="InterPro"/>
</dbReference>
<evidence type="ECO:0000313" key="9">
    <source>
        <dbReference type="Proteomes" id="UP001056429"/>
    </source>
</evidence>
<evidence type="ECO:0000256" key="3">
    <source>
        <dbReference type="ARBA" id="ARBA00022692"/>
    </source>
</evidence>
<dbReference type="AlphaFoldDB" id="A0A9J6P4E4"/>
<evidence type="ECO:0000256" key="2">
    <source>
        <dbReference type="ARBA" id="ARBA00022475"/>
    </source>
</evidence>
<keyword evidence="4 7" id="KW-1133">Transmembrane helix</keyword>
<feature type="transmembrane region" description="Helical" evidence="7">
    <location>
        <begin position="12"/>
        <end position="40"/>
    </location>
</feature>
<keyword evidence="9" id="KW-1185">Reference proteome</keyword>
<evidence type="ECO:0000256" key="7">
    <source>
        <dbReference type="SAM" id="Phobius"/>
    </source>
</evidence>
<protein>
    <submittedName>
        <fullName evidence="8">OadG family protein</fullName>
    </submittedName>
</protein>
<evidence type="ECO:0000313" key="8">
    <source>
        <dbReference type="EMBL" id="MCM1991650.1"/>
    </source>
</evidence>
<dbReference type="EMBL" id="JAGSOJ010000004">
    <property type="protein sequence ID" value="MCM1991650.1"/>
    <property type="molecule type" value="Genomic_DNA"/>
</dbReference>
<reference evidence="8" key="2">
    <citation type="submission" date="2021-04" db="EMBL/GenBank/DDBJ databases">
        <authorList>
            <person name="Dong X."/>
        </authorList>
    </citation>
    <scope>NUCLEOTIDE SEQUENCE</scope>
    <source>
        <strain evidence="8">ZWT</strain>
    </source>
</reference>
<accession>A0A9J6P4E4</accession>
<keyword evidence="2" id="KW-1003">Cell membrane</keyword>
<keyword evidence="5 7" id="KW-0472">Membrane</keyword>
<dbReference type="RefSeq" id="WP_250860793.1">
    <property type="nucleotide sequence ID" value="NZ_JAGSOJ010000004.1"/>
</dbReference>
<dbReference type="GO" id="GO:0036376">
    <property type="term" value="P:sodium ion export across plasma membrane"/>
    <property type="evidence" value="ECO:0007669"/>
    <property type="project" value="InterPro"/>
</dbReference>
<evidence type="ECO:0000256" key="5">
    <source>
        <dbReference type="ARBA" id="ARBA00023136"/>
    </source>
</evidence>
<organism evidence="8 9">
    <name type="scientific">Oceanirhabdus seepicola</name>
    <dbReference type="NCBI Taxonomy" id="2828781"/>
    <lineage>
        <taxon>Bacteria</taxon>
        <taxon>Bacillati</taxon>
        <taxon>Bacillota</taxon>
        <taxon>Clostridia</taxon>
        <taxon>Eubacteriales</taxon>
        <taxon>Clostridiaceae</taxon>
        <taxon>Oceanirhabdus</taxon>
    </lineage>
</organism>
<dbReference type="Pfam" id="PF04277">
    <property type="entry name" value="OAD_gamma"/>
    <property type="match status" value="1"/>
</dbReference>
<comment type="subcellular location">
    <subcellularLocation>
        <location evidence="1">Cell membrane</location>
    </subcellularLocation>
</comment>
<gene>
    <name evidence="8" type="ORF">KDK92_18085</name>
</gene>
<keyword evidence="6" id="KW-0175">Coiled coil</keyword>
<feature type="coiled-coil region" evidence="6">
    <location>
        <begin position="38"/>
        <end position="65"/>
    </location>
</feature>
<dbReference type="GO" id="GO:0005886">
    <property type="term" value="C:plasma membrane"/>
    <property type="evidence" value="ECO:0007669"/>
    <property type="project" value="UniProtKB-SubCell"/>
</dbReference>
<sequence length="111" mass="12449">MFEGTVQISDVLQLTVLSMSVVFASLFAISLILELFKIVFYDRDIKKKEKQNENKKDESVNQTTERVTETVVDLEDKNVLAILFTAAIAASNGKHASNLRIKSIKKVSNTE</sequence>